<dbReference type="InterPro" id="IPR011009">
    <property type="entry name" value="Kinase-like_dom_sf"/>
</dbReference>
<keyword evidence="5" id="KW-0723">Serine/threonine-protein kinase</keyword>
<evidence type="ECO:0000256" key="2">
    <source>
        <dbReference type="ARBA" id="ARBA00005575"/>
    </source>
</evidence>
<evidence type="ECO:0000256" key="9">
    <source>
        <dbReference type="ARBA" id="ARBA00022840"/>
    </source>
</evidence>
<evidence type="ECO:0000256" key="13">
    <source>
        <dbReference type="ARBA" id="ARBA00047899"/>
    </source>
</evidence>
<dbReference type="VEuPathDB" id="FungiDB:A9K55_006935"/>
<dbReference type="EC" id="2.7.11.1" evidence="3"/>
<dbReference type="InterPro" id="IPR008984">
    <property type="entry name" value="SMAD_FHA_dom_sf"/>
</dbReference>
<comment type="subcellular location">
    <subcellularLocation>
        <location evidence="1">Preautophagosomal structure membrane</location>
        <topology evidence="1">Peripheral membrane protein</topology>
    </subcellularLocation>
</comment>
<evidence type="ECO:0000256" key="1">
    <source>
        <dbReference type="ARBA" id="ARBA00004623"/>
    </source>
</evidence>
<feature type="domain" description="FHA" evidence="16">
    <location>
        <begin position="80"/>
        <end position="131"/>
    </location>
</feature>
<dbReference type="Proteomes" id="UP000323067">
    <property type="component" value="Chromosome vi"/>
</dbReference>
<evidence type="ECO:0000256" key="10">
    <source>
        <dbReference type="ARBA" id="ARBA00022927"/>
    </source>
</evidence>
<accession>A0A2H4SBW3</accession>
<evidence type="ECO:0000256" key="4">
    <source>
        <dbReference type="ARBA" id="ARBA00022448"/>
    </source>
</evidence>
<dbReference type="GO" id="GO:0000045">
    <property type="term" value="P:autophagosome assembly"/>
    <property type="evidence" value="ECO:0007669"/>
    <property type="project" value="TreeGrafter"/>
</dbReference>
<dbReference type="GO" id="GO:0034727">
    <property type="term" value="P:piecemeal microautophagy of the nucleus"/>
    <property type="evidence" value="ECO:0007669"/>
    <property type="project" value="TreeGrafter"/>
</dbReference>
<evidence type="ECO:0000313" key="19">
    <source>
        <dbReference type="Proteomes" id="UP000323067"/>
    </source>
</evidence>
<dbReference type="InterPro" id="IPR008271">
    <property type="entry name" value="Ser/Thr_kinase_AS"/>
</dbReference>
<dbReference type="PROSITE" id="PS50011">
    <property type="entry name" value="PROTEIN_KINASE_DOM"/>
    <property type="match status" value="1"/>
</dbReference>
<evidence type="ECO:0000256" key="6">
    <source>
        <dbReference type="ARBA" id="ARBA00022679"/>
    </source>
</evidence>
<evidence type="ECO:0000256" key="11">
    <source>
        <dbReference type="ARBA" id="ARBA00023006"/>
    </source>
</evidence>
<name>A0A2H4SBW3_CORMI</name>
<dbReference type="GO" id="GO:0034045">
    <property type="term" value="C:phagophore assembly site membrane"/>
    <property type="evidence" value="ECO:0007669"/>
    <property type="project" value="UniProtKB-SubCell"/>
</dbReference>
<evidence type="ECO:0000256" key="8">
    <source>
        <dbReference type="ARBA" id="ARBA00022777"/>
    </source>
</evidence>
<dbReference type="Gene3D" id="1.10.510.10">
    <property type="entry name" value="Transferase(Phosphotransferase) domain 1"/>
    <property type="match status" value="1"/>
</dbReference>
<dbReference type="GO" id="GO:0005776">
    <property type="term" value="C:autophagosome"/>
    <property type="evidence" value="ECO:0007669"/>
    <property type="project" value="TreeGrafter"/>
</dbReference>
<keyword evidence="8 18" id="KW-0418">Kinase</keyword>
<keyword evidence="4" id="KW-0813">Transport</keyword>
<sequence length="469" mass="53109">MEDWIARIYPAADNASLTANAIQGSQHHVLPSTHNIRQLLPYDSREPTPLPDEDDESQQGAEEPYVELRFSRPPSSPHGFLFGRNPQSEVVLPGIVGVSHFHFSITFDDERRLIIKDLQSSVGTQVTYDGMGAGVRRGFSWIIGGDSHILNAEINVMVRKGLQFRIVVASHDMRSKQYMACVDRYRRGQALPQHLFETLELKVRPDTERPTGVHTPKVGEVYLTKVIGHGAFAVVTQFWNVSTGGLHVVKTPLPKLVAQRKVDMDAWNNEIHIMKLISRKRHPHIVEFLGAKPDPYPEISLEYIAGGSLDKYWDISTTESWTILQQCLLALEYLHGHDPPIVHRDIKPANILVCDRRRGLIHVKLADFGLARDYDNLSTICGTRNYLAPEIYANDQYARNGGRDRQSYNASADIWSLGVVVLELECRLPQWQAKYGSLGTFWCEHILGTVNEHLRENPSELGEFLLRKM</sequence>
<comment type="catalytic activity">
    <reaction evidence="13">
        <text>L-threonyl-[protein] + ATP = O-phospho-L-threonyl-[protein] + ADP + H(+)</text>
        <dbReference type="Rhea" id="RHEA:46608"/>
        <dbReference type="Rhea" id="RHEA-COMP:11060"/>
        <dbReference type="Rhea" id="RHEA-COMP:11605"/>
        <dbReference type="ChEBI" id="CHEBI:15378"/>
        <dbReference type="ChEBI" id="CHEBI:30013"/>
        <dbReference type="ChEBI" id="CHEBI:30616"/>
        <dbReference type="ChEBI" id="CHEBI:61977"/>
        <dbReference type="ChEBI" id="CHEBI:456216"/>
        <dbReference type="EC" id="2.7.11.1"/>
    </reaction>
</comment>
<dbReference type="InterPro" id="IPR000253">
    <property type="entry name" value="FHA_dom"/>
</dbReference>
<dbReference type="SMART" id="SM00220">
    <property type="entry name" value="S_TKc"/>
    <property type="match status" value="1"/>
</dbReference>
<dbReference type="GO" id="GO:0004674">
    <property type="term" value="F:protein serine/threonine kinase activity"/>
    <property type="evidence" value="ECO:0007669"/>
    <property type="project" value="UniProtKB-KW"/>
</dbReference>
<evidence type="ECO:0000259" key="17">
    <source>
        <dbReference type="PROSITE" id="PS50011"/>
    </source>
</evidence>
<keyword evidence="9" id="KW-0067">ATP-binding</keyword>
<reference evidence="18 19" key="1">
    <citation type="journal article" date="2017" name="BMC Genomics">
        <title>Chromosome level assembly and secondary metabolite potential of the parasitic fungus Cordyceps militaris.</title>
        <authorList>
            <person name="Kramer G.J."/>
            <person name="Nodwell J.R."/>
        </authorList>
    </citation>
    <scope>NUCLEOTIDE SEQUENCE [LARGE SCALE GENOMIC DNA]</scope>
    <source>
        <strain evidence="18 19">ATCC 34164</strain>
    </source>
</reference>
<comment type="similarity">
    <text evidence="2">Belongs to the protein kinase superfamily. CAMK Ser/Thr protein kinase family. CHEK2 subfamily.</text>
</comment>
<dbReference type="EMBL" id="CP023323">
    <property type="protein sequence ID" value="ATY60595.1"/>
    <property type="molecule type" value="Genomic_DNA"/>
</dbReference>
<dbReference type="PANTHER" id="PTHR24348">
    <property type="entry name" value="SERINE/THREONINE-PROTEIN KINASE UNC-51-RELATED"/>
    <property type="match status" value="1"/>
</dbReference>
<evidence type="ECO:0000256" key="7">
    <source>
        <dbReference type="ARBA" id="ARBA00022741"/>
    </source>
</evidence>
<dbReference type="InterPro" id="IPR000719">
    <property type="entry name" value="Prot_kinase_dom"/>
</dbReference>
<dbReference type="VEuPathDB" id="FungiDB:CCM_04637"/>
<keyword evidence="6" id="KW-0808">Transferase</keyword>
<protein>
    <recommendedName>
        <fullName evidence="3">non-specific serine/threonine protein kinase</fullName>
        <ecNumber evidence="3">2.7.11.1</ecNumber>
    </recommendedName>
    <alternativeName>
        <fullName evidence="12">Autophagy-related protein 1</fullName>
    </alternativeName>
</protein>
<organism evidence="18 19">
    <name type="scientific">Cordyceps militaris</name>
    <name type="common">Caterpillar fungus</name>
    <name type="synonym">Clavaria militaris</name>
    <dbReference type="NCBI Taxonomy" id="73501"/>
    <lineage>
        <taxon>Eukaryota</taxon>
        <taxon>Fungi</taxon>
        <taxon>Dikarya</taxon>
        <taxon>Ascomycota</taxon>
        <taxon>Pezizomycotina</taxon>
        <taxon>Sordariomycetes</taxon>
        <taxon>Hypocreomycetidae</taxon>
        <taxon>Hypocreales</taxon>
        <taxon>Cordycipitaceae</taxon>
        <taxon>Cordyceps</taxon>
    </lineage>
</organism>
<evidence type="ECO:0000256" key="14">
    <source>
        <dbReference type="ARBA" id="ARBA00048679"/>
    </source>
</evidence>
<dbReference type="SUPFAM" id="SSF49879">
    <property type="entry name" value="SMAD/FHA domain"/>
    <property type="match status" value="1"/>
</dbReference>
<keyword evidence="10" id="KW-0653">Protein transport</keyword>
<dbReference type="GO" id="GO:0010506">
    <property type="term" value="P:regulation of autophagy"/>
    <property type="evidence" value="ECO:0007669"/>
    <property type="project" value="InterPro"/>
</dbReference>
<dbReference type="Gene3D" id="2.60.200.20">
    <property type="match status" value="1"/>
</dbReference>
<dbReference type="GO" id="GO:0061709">
    <property type="term" value="P:reticulophagy"/>
    <property type="evidence" value="ECO:0007669"/>
    <property type="project" value="TreeGrafter"/>
</dbReference>
<dbReference type="GO" id="GO:0042594">
    <property type="term" value="P:response to starvation"/>
    <property type="evidence" value="ECO:0007669"/>
    <property type="project" value="TreeGrafter"/>
</dbReference>
<dbReference type="Pfam" id="PF00498">
    <property type="entry name" value="FHA"/>
    <property type="match status" value="1"/>
</dbReference>
<dbReference type="InterPro" id="IPR045269">
    <property type="entry name" value="Atg1-like"/>
</dbReference>
<dbReference type="PANTHER" id="PTHR24348:SF22">
    <property type="entry name" value="NON-SPECIFIC SERINE_THREONINE PROTEIN KINASE"/>
    <property type="match status" value="1"/>
</dbReference>
<feature type="region of interest" description="Disordered" evidence="15">
    <location>
        <begin position="42"/>
        <end position="63"/>
    </location>
</feature>
<evidence type="ECO:0000256" key="3">
    <source>
        <dbReference type="ARBA" id="ARBA00012513"/>
    </source>
</evidence>
<dbReference type="CDD" id="cd00060">
    <property type="entry name" value="FHA"/>
    <property type="match status" value="1"/>
</dbReference>
<dbReference type="GO" id="GO:0005829">
    <property type="term" value="C:cytosol"/>
    <property type="evidence" value="ECO:0007669"/>
    <property type="project" value="TreeGrafter"/>
</dbReference>
<proteinExistence type="inferred from homology"/>
<dbReference type="GO" id="GO:0015031">
    <property type="term" value="P:protein transport"/>
    <property type="evidence" value="ECO:0007669"/>
    <property type="project" value="UniProtKB-KW"/>
</dbReference>
<evidence type="ECO:0000259" key="16">
    <source>
        <dbReference type="PROSITE" id="PS50006"/>
    </source>
</evidence>
<dbReference type="AlphaFoldDB" id="A0A2H4SBW3"/>
<dbReference type="GO" id="GO:0000422">
    <property type="term" value="P:autophagy of mitochondrion"/>
    <property type="evidence" value="ECO:0007669"/>
    <property type="project" value="TreeGrafter"/>
</dbReference>
<evidence type="ECO:0000256" key="12">
    <source>
        <dbReference type="ARBA" id="ARBA00030237"/>
    </source>
</evidence>
<dbReference type="SUPFAM" id="SSF56112">
    <property type="entry name" value="Protein kinase-like (PK-like)"/>
    <property type="match status" value="1"/>
</dbReference>
<evidence type="ECO:0000256" key="15">
    <source>
        <dbReference type="SAM" id="MobiDB-lite"/>
    </source>
</evidence>
<dbReference type="GO" id="GO:0005524">
    <property type="term" value="F:ATP binding"/>
    <property type="evidence" value="ECO:0007669"/>
    <property type="project" value="UniProtKB-KW"/>
</dbReference>
<feature type="domain" description="Protein kinase" evidence="17">
    <location>
        <begin position="221"/>
        <end position="469"/>
    </location>
</feature>
<dbReference type="PROSITE" id="PS00108">
    <property type="entry name" value="PROTEIN_KINASE_ST"/>
    <property type="match status" value="1"/>
</dbReference>
<dbReference type="PROSITE" id="PS50006">
    <property type="entry name" value="FHA_DOMAIN"/>
    <property type="match status" value="1"/>
</dbReference>
<dbReference type="Pfam" id="PF00069">
    <property type="entry name" value="Pkinase"/>
    <property type="match status" value="1"/>
</dbReference>
<evidence type="ECO:0000313" key="18">
    <source>
        <dbReference type="EMBL" id="ATY60595.1"/>
    </source>
</evidence>
<comment type="catalytic activity">
    <reaction evidence="14">
        <text>L-seryl-[protein] + ATP = O-phospho-L-seryl-[protein] + ADP + H(+)</text>
        <dbReference type="Rhea" id="RHEA:17989"/>
        <dbReference type="Rhea" id="RHEA-COMP:9863"/>
        <dbReference type="Rhea" id="RHEA-COMP:11604"/>
        <dbReference type="ChEBI" id="CHEBI:15378"/>
        <dbReference type="ChEBI" id="CHEBI:29999"/>
        <dbReference type="ChEBI" id="CHEBI:30616"/>
        <dbReference type="ChEBI" id="CHEBI:83421"/>
        <dbReference type="ChEBI" id="CHEBI:456216"/>
        <dbReference type="EC" id="2.7.11.1"/>
    </reaction>
</comment>
<keyword evidence="11" id="KW-0072">Autophagy</keyword>
<keyword evidence="7" id="KW-0547">Nucleotide-binding</keyword>
<evidence type="ECO:0000256" key="5">
    <source>
        <dbReference type="ARBA" id="ARBA00022527"/>
    </source>
</evidence>
<gene>
    <name evidence="18" type="ORF">A9K55_006935</name>
</gene>